<protein>
    <submittedName>
        <fullName evidence="1">Uncharacterized protein</fullName>
    </submittedName>
</protein>
<dbReference type="AlphaFoldDB" id="A0A9P4PT51"/>
<dbReference type="Proteomes" id="UP000799764">
    <property type="component" value="Unassembled WGS sequence"/>
</dbReference>
<keyword evidence="2" id="KW-1185">Reference proteome</keyword>
<sequence>MESRHHKRQSDRCGRLLQARLRLCYPQGTRYEPAAIGSISLLICADSIIGCVKRLARYLARKFAPCIAALSRRTATAVIISPVEWHGDNSRKLDPVRKTRRQDGRRSTNPHVLSSALDLPIMIAAARKPTTAWQALRAVGLILQQRYVPQSMGWRGILRRGTSEPSSSTGYCPQFLRFNVWWMLPLYLQWREELRRPHREGAWCSVDRA</sequence>
<name>A0A9P4PT51_9PLEO</name>
<gene>
    <name evidence="1" type="ORF">P171DRAFT_219441</name>
</gene>
<evidence type="ECO:0000313" key="2">
    <source>
        <dbReference type="Proteomes" id="UP000799764"/>
    </source>
</evidence>
<evidence type="ECO:0000313" key="1">
    <source>
        <dbReference type="EMBL" id="KAF2448803.1"/>
    </source>
</evidence>
<dbReference type="EMBL" id="MU001495">
    <property type="protein sequence ID" value="KAF2448803.1"/>
    <property type="molecule type" value="Genomic_DNA"/>
</dbReference>
<proteinExistence type="predicted"/>
<reference evidence="1" key="1">
    <citation type="journal article" date="2020" name="Stud. Mycol.">
        <title>101 Dothideomycetes genomes: a test case for predicting lifestyles and emergence of pathogens.</title>
        <authorList>
            <person name="Haridas S."/>
            <person name="Albert R."/>
            <person name="Binder M."/>
            <person name="Bloem J."/>
            <person name="Labutti K."/>
            <person name="Salamov A."/>
            <person name="Andreopoulos B."/>
            <person name="Baker S."/>
            <person name="Barry K."/>
            <person name="Bills G."/>
            <person name="Bluhm B."/>
            <person name="Cannon C."/>
            <person name="Castanera R."/>
            <person name="Culley D."/>
            <person name="Daum C."/>
            <person name="Ezra D."/>
            <person name="Gonzalez J."/>
            <person name="Henrissat B."/>
            <person name="Kuo A."/>
            <person name="Liang C."/>
            <person name="Lipzen A."/>
            <person name="Lutzoni F."/>
            <person name="Magnuson J."/>
            <person name="Mondo S."/>
            <person name="Nolan M."/>
            <person name="Ohm R."/>
            <person name="Pangilinan J."/>
            <person name="Park H.-J."/>
            <person name="Ramirez L."/>
            <person name="Alfaro M."/>
            <person name="Sun H."/>
            <person name="Tritt A."/>
            <person name="Yoshinaga Y."/>
            <person name="Zwiers L.-H."/>
            <person name="Turgeon B."/>
            <person name="Goodwin S."/>
            <person name="Spatafora J."/>
            <person name="Crous P."/>
            <person name="Grigoriev I."/>
        </authorList>
    </citation>
    <scope>NUCLEOTIDE SEQUENCE</scope>
    <source>
        <strain evidence="1">CBS 690.94</strain>
    </source>
</reference>
<organism evidence="1 2">
    <name type="scientific">Karstenula rhodostoma CBS 690.94</name>
    <dbReference type="NCBI Taxonomy" id="1392251"/>
    <lineage>
        <taxon>Eukaryota</taxon>
        <taxon>Fungi</taxon>
        <taxon>Dikarya</taxon>
        <taxon>Ascomycota</taxon>
        <taxon>Pezizomycotina</taxon>
        <taxon>Dothideomycetes</taxon>
        <taxon>Pleosporomycetidae</taxon>
        <taxon>Pleosporales</taxon>
        <taxon>Massarineae</taxon>
        <taxon>Didymosphaeriaceae</taxon>
        <taxon>Karstenula</taxon>
    </lineage>
</organism>
<accession>A0A9P4PT51</accession>
<comment type="caution">
    <text evidence="1">The sequence shown here is derived from an EMBL/GenBank/DDBJ whole genome shotgun (WGS) entry which is preliminary data.</text>
</comment>